<proteinExistence type="predicted"/>
<accession>A0A1V4IZE2</accession>
<dbReference type="RefSeq" id="WP_079421800.1">
    <property type="nucleotide sequence ID" value="NZ_MZGV01000002.1"/>
</dbReference>
<dbReference type="AlphaFoldDB" id="A0A1V4IZE2"/>
<evidence type="ECO:0000313" key="2">
    <source>
        <dbReference type="Proteomes" id="UP000190080"/>
    </source>
</evidence>
<dbReference type="OrthoDB" id="3192716at2"/>
<dbReference type="STRING" id="1450648.CLORY_02960"/>
<gene>
    <name evidence="1" type="ORF">CLORY_02960</name>
</gene>
<keyword evidence="2" id="KW-1185">Reference proteome</keyword>
<name>A0A1V4IZE2_9CLOT</name>
<evidence type="ECO:0008006" key="3">
    <source>
        <dbReference type="Google" id="ProtNLM"/>
    </source>
</evidence>
<sequence>MDKFLIKNTTKEQREQIVKESLGYSDIGCDDCGASYGYDMYQPYIDGEKELSEISKAFHASYVSEHLDDMNRGCGYIGK</sequence>
<protein>
    <recommendedName>
        <fullName evidence="3">Purine biosynthesis protein PurH</fullName>
    </recommendedName>
</protein>
<comment type="caution">
    <text evidence="1">The sequence shown here is derived from an EMBL/GenBank/DDBJ whole genome shotgun (WGS) entry which is preliminary data.</text>
</comment>
<reference evidence="1 2" key="1">
    <citation type="submission" date="2017-03" db="EMBL/GenBank/DDBJ databases">
        <title>Genome sequence of Clostridium oryzae DSM 28571.</title>
        <authorList>
            <person name="Poehlein A."/>
            <person name="Daniel R."/>
        </authorList>
    </citation>
    <scope>NUCLEOTIDE SEQUENCE [LARGE SCALE GENOMIC DNA]</scope>
    <source>
        <strain evidence="1 2">DSM 28571</strain>
    </source>
</reference>
<organism evidence="1 2">
    <name type="scientific">Clostridium oryzae</name>
    <dbReference type="NCBI Taxonomy" id="1450648"/>
    <lineage>
        <taxon>Bacteria</taxon>
        <taxon>Bacillati</taxon>
        <taxon>Bacillota</taxon>
        <taxon>Clostridia</taxon>
        <taxon>Eubacteriales</taxon>
        <taxon>Clostridiaceae</taxon>
        <taxon>Clostridium</taxon>
    </lineage>
</organism>
<evidence type="ECO:0000313" key="1">
    <source>
        <dbReference type="EMBL" id="OPJ64787.1"/>
    </source>
</evidence>
<dbReference type="EMBL" id="MZGV01000002">
    <property type="protein sequence ID" value="OPJ64787.1"/>
    <property type="molecule type" value="Genomic_DNA"/>
</dbReference>
<dbReference type="Proteomes" id="UP000190080">
    <property type="component" value="Unassembled WGS sequence"/>
</dbReference>